<comment type="caution">
    <text evidence="8">The sequence shown here is derived from an EMBL/GenBank/DDBJ whole genome shotgun (WGS) entry which is preliminary data.</text>
</comment>
<dbReference type="InterPro" id="IPR013320">
    <property type="entry name" value="ConA-like_dom_sf"/>
</dbReference>
<dbReference type="GO" id="GO:0005975">
    <property type="term" value="P:carbohydrate metabolic process"/>
    <property type="evidence" value="ECO:0007669"/>
    <property type="project" value="InterPro"/>
</dbReference>
<dbReference type="AlphaFoldDB" id="U2TJY9"/>
<organism evidence="8 9">
    <name type="scientific">Olsenella profusa F0195</name>
    <dbReference type="NCBI Taxonomy" id="1125712"/>
    <lineage>
        <taxon>Bacteria</taxon>
        <taxon>Bacillati</taxon>
        <taxon>Actinomycetota</taxon>
        <taxon>Coriobacteriia</taxon>
        <taxon>Coriobacteriales</taxon>
        <taxon>Atopobiaceae</taxon>
        <taxon>Olsenella</taxon>
    </lineage>
</organism>
<dbReference type="PANTHER" id="PTHR43101:SF1">
    <property type="entry name" value="BETA-FRUCTOSIDASE"/>
    <property type="match status" value="1"/>
</dbReference>
<keyword evidence="9" id="KW-1185">Reference proteome</keyword>
<dbReference type="InterPro" id="IPR023296">
    <property type="entry name" value="Glyco_hydro_beta-prop_sf"/>
</dbReference>
<evidence type="ECO:0000313" key="8">
    <source>
        <dbReference type="EMBL" id="ERL06518.1"/>
    </source>
</evidence>
<name>U2TJY9_9ACTN</name>
<dbReference type="GO" id="GO:0004564">
    <property type="term" value="F:beta-fructofuranosidase activity"/>
    <property type="evidence" value="ECO:0007669"/>
    <property type="project" value="UniProtKB-EC"/>
</dbReference>
<sequence>MSNESWRPKLHLSAHNGSVSDPNGLNQFRGTYHFFSQYAPTYPPHADSPHGWGHFTSRDLVHWAFLGCHIMPDCPSDRDGSYSGGAYIHDDELWLYYTGNVRDGKGDGTHSGRLANQTLIKSYNGINLGPKTVVMRNDAYPAYCSCHVRDPKVWSQGGSMHMMLGARTRADSRGAILCYSSPDGLVWTMEGSVTNLGGTPFGYMWECPDRIALDGREYLGTCPQGMAMASDPDDPSKLTCQNVHAAGYFPMEGTILDVMHQDTGLMGADAPHAAIDASTFHDWDHGFDYYACQTLVDERGRTLLIGWMSLPHDANDVRPYDNPTTTWKGCLTVPRVLTRDARTGLILQHPVKEFDDLRRSSQEMGHTATGFATELCPKVADVVVSGIRGDLAMTFGDFLTLTVADGIATLGFARTDAGTTAGQGRAIRRAAVDGIRDLRVIVDTSVLEIYLNDGAAVFSTRYFTEDETLPLAIHTTAEQATVYGMEPLSIDYLVDR</sequence>
<dbReference type="CDD" id="cd18623">
    <property type="entry name" value="GH32_ScrB-like"/>
    <property type="match status" value="1"/>
</dbReference>
<evidence type="ECO:0000256" key="1">
    <source>
        <dbReference type="ARBA" id="ARBA00009902"/>
    </source>
</evidence>
<evidence type="ECO:0000259" key="7">
    <source>
        <dbReference type="Pfam" id="PF08244"/>
    </source>
</evidence>
<reference evidence="8 9" key="1">
    <citation type="submission" date="2013-08" db="EMBL/GenBank/DDBJ databases">
        <authorList>
            <person name="Durkin A.S."/>
            <person name="Haft D.R."/>
            <person name="McCorrison J."/>
            <person name="Torralba M."/>
            <person name="Gillis M."/>
            <person name="Haft D.H."/>
            <person name="Methe B."/>
            <person name="Sutton G."/>
            <person name="Nelson K.E."/>
        </authorList>
    </citation>
    <scope>NUCLEOTIDE SEQUENCE [LARGE SCALE GENOMIC DNA]</scope>
    <source>
        <strain evidence="8 9">F0195</strain>
    </source>
</reference>
<feature type="domain" description="Glycosyl hydrolase family 32 C-terminal" evidence="7">
    <location>
        <begin position="426"/>
        <end position="473"/>
    </location>
</feature>
<dbReference type="Pfam" id="PF00251">
    <property type="entry name" value="Glyco_hydro_32N"/>
    <property type="match status" value="1"/>
</dbReference>
<dbReference type="InterPro" id="IPR013148">
    <property type="entry name" value="Glyco_hydro_32_N"/>
</dbReference>
<keyword evidence="4 5" id="KW-0326">Glycosidase</keyword>
<dbReference type="SMART" id="SM00640">
    <property type="entry name" value="Glyco_32"/>
    <property type="match status" value="1"/>
</dbReference>
<dbReference type="OrthoDB" id="9776657at2"/>
<dbReference type="InterPro" id="IPR051214">
    <property type="entry name" value="GH32_Enzymes"/>
</dbReference>
<dbReference type="Pfam" id="PF08244">
    <property type="entry name" value="Glyco_hydro_32C"/>
    <property type="match status" value="1"/>
</dbReference>
<evidence type="ECO:0000256" key="2">
    <source>
        <dbReference type="ARBA" id="ARBA00012758"/>
    </source>
</evidence>
<feature type="domain" description="Glycosyl hydrolase family 32 N-terminal" evidence="6">
    <location>
        <begin position="11"/>
        <end position="350"/>
    </location>
</feature>
<accession>U2TJY9</accession>
<dbReference type="InterPro" id="IPR001362">
    <property type="entry name" value="Glyco_hydro_32"/>
</dbReference>
<evidence type="ECO:0000259" key="6">
    <source>
        <dbReference type="Pfam" id="PF00251"/>
    </source>
</evidence>
<dbReference type="Gene3D" id="2.115.10.20">
    <property type="entry name" value="Glycosyl hydrolase domain, family 43"/>
    <property type="match status" value="1"/>
</dbReference>
<dbReference type="PATRIC" id="fig|1125712.3.peg.2049"/>
<proteinExistence type="inferred from homology"/>
<dbReference type="Gene3D" id="2.60.120.560">
    <property type="entry name" value="Exo-inulinase, domain 1"/>
    <property type="match status" value="1"/>
</dbReference>
<dbReference type="SUPFAM" id="SSF49899">
    <property type="entry name" value="Concanavalin A-like lectins/glucanases"/>
    <property type="match status" value="1"/>
</dbReference>
<dbReference type="SUPFAM" id="SSF75005">
    <property type="entry name" value="Arabinanase/levansucrase/invertase"/>
    <property type="match status" value="1"/>
</dbReference>
<evidence type="ECO:0000256" key="4">
    <source>
        <dbReference type="ARBA" id="ARBA00023295"/>
    </source>
</evidence>
<protein>
    <recommendedName>
        <fullName evidence="2">beta-fructofuranosidase</fullName>
        <ecNumber evidence="2">3.2.1.26</ecNumber>
    </recommendedName>
</protein>
<dbReference type="Proteomes" id="UP000016638">
    <property type="component" value="Unassembled WGS sequence"/>
</dbReference>
<dbReference type="EMBL" id="AWEZ01000064">
    <property type="protein sequence ID" value="ERL06518.1"/>
    <property type="molecule type" value="Genomic_DNA"/>
</dbReference>
<dbReference type="PANTHER" id="PTHR43101">
    <property type="entry name" value="BETA-FRUCTOSIDASE"/>
    <property type="match status" value="1"/>
</dbReference>
<evidence type="ECO:0000256" key="3">
    <source>
        <dbReference type="ARBA" id="ARBA00022801"/>
    </source>
</evidence>
<dbReference type="RefSeq" id="WP_021726972.1">
    <property type="nucleotide sequence ID" value="NZ_AWEZ01000064.1"/>
</dbReference>
<dbReference type="eggNOG" id="COG1621">
    <property type="taxonomic scope" value="Bacteria"/>
</dbReference>
<evidence type="ECO:0000313" key="9">
    <source>
        <dbReference type="Proteomes" id="UP000016638"/>
    </source>
</evidence>
<evidence type="ECO:0000256" key="5">
    <source>
        <dbReference type="RuleBase" id="RU362110"/>
    </source>
</evidence>
<dbReference type="EC" id="3.2.1.26" evidence="2"/>
<keyword evidence="3 5" id="KW-0378">Hydrolase</keyword>
<dbReference type="STRING" id="1125712.HMPREF1316_1283"/>
<comment type="similarity">
    <text evidence="1 5">Belongs to the glycosyl hydrolase 32 family.</text>
</comment>
<gene>
    <name evidence="8" type="ORF">HMPREF1316_1283</name>
</gene>
<dbReference type="InterPro" id="IPR013189">
    <property type="entry name" value="Glyco_hydro_32_C"/>
</dbReference>